<comment type="cofactor">
    <cofactor evidence="1">
        <name>Mg(2+)</name>
        <dbReference type="ChEBI" id="CHEBI:18420"/>
    </cofactor>
</comment>
<keyword evidence="6" id="KW-0479">Metal-binding</keyword>
<dbReference type="GO" id="GO:0046872">
    <property type="term" value="F:metal ion binding"/>
    <property type="evidence" value="ECO:0007669"/>
    <property type="project" value="UniProtKB-KW"/>
</dbReference>
<dbReference type="Gene3D" id="3.10.520.10">
    <property type="entry name" value="ApbE-like domains"/>
    <property type="match status" value="1"/>
</dbReference>
<dbReference type="PANTHER" id="PTHR30040:SF2">
    <property type="entry name" value="FAD:PROTEIN FMN TRANSFERASE"/>
    <property type="match status" value="1"/>
</dbReference>
<evidence type="ECO:0000256" key="7">
    <source>
        <dbReference type="ARBA" id="ARBA00022827"/>
    </source>
</evidence>
<dbReference type="RefSeq" id="WP_057764279.1">
    <property type="nucleotide sequence ID" value="NZ_AZDG01000003.1"/>
</dbReference>
<dbReference type="AlphaFoldDB" id="A0A0R1J1J7"/>
<dbReference type="PANTHER" id="PTHR30040">
    <property type="entry name" value="THIAMINE BIOSYNTHESIS LIPOPROTEIN APBE"/>
    <property type="match status" value="1"/>
</dbReference>
<dbReference type="EMBL" id="AZDG01000003">
    <property type="protein sequence ID" value="KRK65293.1"/>
    <property type="molecule type" value="Genomic_DNA"/>
</dbReference>
<dbReference type="Proteomes" id="UP000050929">
    <property type="component" value="Unassembled WGS sequence"/>
</dbReference>
<reference evidence="11 12" key="1">
    <citation type="journal article" date="2015" name="Genome Announc.">
        <title>Expanding the biotechnology potential of lactobacilli through comparative genomics of 213 strains and associated genera.</title>
        <authorList>
            <person name="Sun Z."/>
            <person name="Harris H.M."/>
            <person name="McCann A."/>
            <person name="Guo C."/>
            <person name="Argimon S."/>
            <person name="Zhang W."/>
            <person name="Yang X."/>
            <person name="Jeffery I.B."/>
            <person name="Cooney J.C."/>
            <person name="Kagawa T.F."/>
            <person name="Liu W."/>
            <person name="Song Y."/>
            <person name="Salvetti E."/>
            <person name="Wrobel A."/>
            <person name="Rasinkangas P."/>
            <person name="Parkhill J."/>
            <person name="Rea M.C."/>
            <person name="O'Sullivan O."/>
            <person name="Ritari J."/>
            <person name="Douillard F.P."/>
            <person name="Paul Ross R."/>
            <person name="Yang R."/>
            <person name="Briner A.E."/>
            <person name="Felis G.E."/>
            <person name="de Vos W.M."/>
            <person name="Barrangou R."/>
            <person name="Klaenhammer T.R."/>
            <person name="Caufield P.W."/>
            <person name="Cui Y."/>
            <person name="Zhang H."/>
            <person name="O'Toole P.W."/>
        </authorList>
    </citation>
    <scope>NUCLEOTIDE SEQUENCE [LARGE SCALE GENOMIC DNA]</scope>
    <source>
        <strain evidence="11 12">DSM 20183</strain>
    </source>
</reference>
<evidence type="ECO:0000256" key="4">
    <source>
        <dbReference type="ARBA" id="ARBA00022630"/>
    </source>
</evidence>
<evidence type="ECO:0000256" key="3">
    <source>
        <dbReference type="ARBA" id="ARBA00016337"/>
    </source>
</evidence>
<dbReference type="InterPro" id="IPR024932">
    <property type="entry name" value="ApbE"/>
</dbReference>
<dbReference type="EC" id="2.7.1.180" evidence="2"/>
<gene>
    <name evidence="11" type="ORF">FC72_GL001361</name>
</gene>
<evidence type="ECO:0000256" key="10">
    <source>
        <dbReference type="ARBA" id="ARBA00048540"/>
    </source>
</evidence>
<dbReference type="PATRIC" id="fig|1423811.3.peg.1385"/>
<evidence type="ECO:0000256" key="9">
    <source>
        <dbReference type="ARBA" id="ARBA00031306"/>
    </source>
</evidence>
<comment type="caution">
    <text evidence="11">The sequence shown here is derived from an EMBL/GenBank/DDBJ whole genome shotgun (WGS) entry which is preliminary data.</text>
</comment>
<evidence type="ECO:0000256" key="6">
    <source>
        <dbReference type="ARBA" id="ARBA00022723"/>
    </source>
</evidence>
<evidence type="ECO:0000256" key="8">
    <source>
        <dbReference type="ARBA" id="ARBA00022842"/>
    </source>
</evidence>
<keyword evidence="7" id="KW-0274">FAD</keyword>
<proteinExistence type="predicted"/>
<accession>A0A0R1J1J7</accession>
<dbReference type="InterPro" id="IPR003374">
    <property type="entry name" value="ApbE-like_sf"/>
</dbReference>
<evidence type="ECO:0000313" key="11">
    <source>
        <dbReference type="EMBL" id="KRK65293.1"/>
    </source>
</evidence>
<comment type="catalytic activity">
    <reaction evidence="10">
        <text>L-threonyl-[protein] + FAD = FMN-L-threonyl-[protein] + AMP + H(+)</text>
        <dbReference type="Rhea" id="RHEA:36847"/>
        <dbReference type="Rhea" id="RHEA-COMP:11060"/>
        <dbReference type="Rhea" id="RHEA-COMP:11061"/>
        <dbReference type="ChEBI" id="CHEBI:15378"/>
        <dbReference type="ChEBI" id="CHEBI:30013"/>
        <dbReference type="ChEBI" id="CHEBI:57692"/>
        <dbReference type="ChEBI" id="CHEBI:74257"/>
        <dbReference type="ChEBI" id="CHEBI:456215"/>
        <dbReference type="EC" id="2.7.1.180"/>
    </reaction>
</comment>
<dbReference type="STRING" id="1423811.FC72_GL001361"/>
<evidence type="ECO:0000313" key="12">
    <source>
        <dbReference type="Proteomes" id="UP000050929"/>
    </source>
</evidence>
<keyword evidence="12" id="KW-1185">Reference proteome</keyword>
<evidence type="ECO:0000256" key="1">
    <source>
        <dbReference type="ARBA" id="ARBA00001946"/>
    </source>
</evidence>
<protein>
    <recommendedName>
        <fullName evidence="3">FAD:protein FMN transferase</fullName>
        <ecNumber evidence="2">2.7.1.180</ecNumber>
    </recommendedName>
    <alternativeName>
        <fullName evidence="9">Flavin transferase</fullName>
    </alternativeName>
</protein>
<organism evidence="11 12">
    <name type="scientific">Companilactobacillus tucceti DSM 20183</name>
    <dbReference type="NCBI Taxonomy" id="1423811"/>
    <lineage>
        <taxon>Bacteria</taxon>
        <taxon>Bacillati</taxon>
        <taxon>Bacillota</taxon>
        <taxon>Bacilli</taxon>
        <taxon>Lactobacillales</taxon>
        <taxon>Lactobacillaceae</taxon>
        <taxon>Companilactobacillus</taxon>
    </lineage>
</organism>
<evidence type="ECO:0000256" key="5">
    <source>
        <dbReference type="ARBA" id="ARBA00022679"/>
    </source>
</evidence>
<evidence type="ECO:0000256" key="2">
    <source>
        <dbReference type="ARBA" id="ARBA00011955"/>
    </source>
</evidence>
<dbReference type="GO" id="GO:0016740">
    <property type="term" value="F:transferase activity"/>
    <property type="evidence" value="ECO:0007669"/>
    <property type="project" value="UniProtKB-KW"/>
</dbReference>
<sequence length="252" mass="28226">MTATKYYFPSRIIEAMGIPFIIKLATKNYDEVTQDIFHQTCYSVEKEIAEIIEEPYPFRGSSLISEFQNNNDDSVDYDTFQSVIDQVKISSRVTNRAFLSHKLDEDSHNLLKGWTIERIFEKDLCPLLGNSEISGISLGGSGDMRVATKKDDDFYWKIGIKNPGNPQMMTGYYLKNGAVSTSVAEKNNPDNSIQQVTVFSNDLVGADIWSVTGASVGMEKFSRIIWKSKLTGILFDCNQGGIPFRDGILGRA</sequence>
<keyword evidence="5" id="KW-0808">Transferase</keyword>
<keyword evidence="4" id="KW-0285">Flavoprotein</keyword>
<keyword evidence="8" id="KW-0460">Magnesium</keyword>
<name>A0A0R1J1J7_9LACO</name>
<dbReference type="OrthoDB" id="9778595at2"/>
<dbReference type="SUPFAM" id="SSF143631">
    <property type="entry name" value="ApbE-like"/>
    <property type="match status" value="1"/>
</dbReference>